<sequence>MTRYIRVNDGVAIPGIELAPEMKKGYVFESEETRIIEQWTHVIGPDGTAHAARDIEPHSLPTEAEVLDHIMKHAVYNGNGTYSTFERRDDDKIDRIAALVAKIVTGQKVTLEDIGK</sequence>
<evidence type="ECO:0000313" key="1">
    <source>
        <dbReference type="EMBL" id="AFH19742.1"/>
    </source>
</evidence>
<dbReference type="EMBL" id="JQ312117">
    <property type="protein sequence ID" value="AFH19742.1"/>
    <property type="molecule type" value="Genomic_DNA"/>
</dbReference>
<gene>
    <name evidence="1" type="ORF">7-7-1_00044</name>
</gene>
<protein>
    <submittedName>
        <fullName evidence="1">Uncharacterized protein</fullName>
    </submittedName>
</protein>
<evidence type="ECO:0000313" key="2">
    <source>
        <dbReference type="Proteomes" id="UP000003754"/>
    </source>
</evidence>
<name>J7F9E4_9CAUD</name>
<proteinExistence type="predicted"/>
<reference evidence="1 2" key="1">
    <citation type="submission" date="2011-12" db="EMBL/GenBank/DDBJ databases">
        <title>The genome sequence of the flagella-specific Agrobacterium bacteriophage 7-7-1.</title>
        <authorList>
            <person name="Schmitt R."/>
            <person name="Van den Bossche A."/>
            <person name="Lavigne R."/>
            <person name="Kropinski A.M."/>
        </authorList>
    </citation>
    <scope>NUCLEOTIDE SEQUENCE [LARGE SCALE GENOMIC DNA]</scope>
</reference>
<dbReference type="Proteomes" id="UP000003754">
    <property type="component" value="Segment"/>
</dbReference>
<accession>J7F9E4</accession>
<dbReference type="KEGG" id="vg:14011997"/>
<dbReference type="GeneID" id="14011997"/>
<organism evidence="1 2">
    <name type="scientific">Agrobacterium phage 7-7-1</name>
    <dbReference type="NCBI Taxonomy" id="1161931"/>
    <lineage>
        <taxon>Viruses</taxon>
        <taxon>Duplodnaviria</taxon>
        <taxon>Heunggongvirae</taxon>
        <taxon>Uroviricota</taxon>
        <taxon>Caudoviricetes</taxon>
        <taxon>Schmittlotzvirus</taxon>
        <taxon>Schmittlotzvirus sv771</taxon>
    </lineage>
</organism>
<dbReference type="RefSeq" id="YP_007006500.1">
    <property type="nucleotide sequence ID" value="NC_019519.1"/>
</dbReference>
<keyword evidence="2" id="KW-1185">Reference proteome</keyword>